<accession>W8BLJ0</accession>
<organism evidence="2">
    <name type="scientific">Ceratitis capitata</name>
    <name type="common">Mediterranean fruit fly</name>
    <name type="synonym">Tephritis capitata</name>
    <dbReference type="NCBI Taxonomy" id="7213"/>
    <lineage>
        <taxon>Eukaryota</taxon>
        <taxon>Metazoa</taxon>
        <taxon>Ecdysozoa</taxon>
        <taxon>Arthropoda</taxon>
        <taxon>Hexapoda</taxon>
        <taxon>Insecta</taxon>
        <taxon>Pterygota</taxon>
        <taxon>Neoptera</taxon>
        <taxon>Endopterygota</taxon>
        <taxon>Diptera</taxon>
        <taxon>Brachycera</taxon>
        <taxon>Muscomorpha</taxon>
        <taxon>Tephritoidea</taxon>
        <taxon>Tephritidae</taxon>
        <taxon>Ceratitis</taxon>
        <taxon>Ceratitis</taxon>
    </lineage>
</organism>
<dbReference type="EMBL" id="GAMC01016051">
    <property type="protein sequence ID" value="JAB90504.1"/>
    <property type="molecule type" value="mRNA"/>
</dbReference>
<evidence type="ECO:0000256" key="1">
    <source>
        <dbReference type="SAM" id="MobiDB-lite"/>
    </source>
</evidence>
<name>W8BLJ0_CERCA</name>
<proteinExistence type="evidence at transcript level"/>
<protein>
    <submittedName>
        <fullName evidence="2">Uncharacterized protein</fullName>
    </submittedName>
</protein>
<dbReference type="AlphaFoldDB" id="W8BLJ0"/>
<evidence type="ECO:0000313" key="2">
    <source>
        <dbReference type="EMBL" id="JAB90504.1"/>
    </source>
</evidence>
<feature type="compositionally biased region" description="Acidic residues" evidence="1">
    <location>
        <begin position="97"/>
        <end position="113"/>
    </location>
</feature>
<reference evidence="2" key="1">
    <citation type="submission" date="2013-07" db="EMBL/GenBank/DDBJ databases">
        <authorList>
            <person name="Geib S."/>
        </authorList>
    </citation>
    <scope>NUCLEOTIDE SEQUENCE</scope>
</reference>
<feature type="region of interest" description="Disordered" evidence="1">
    <location>
        <begin position="53"/>
        <end position="117"/>
    </location>
</feature>
<reference evidence="2" key="2">
    <citation type="journal article" date="2014" name="BMC Genomics">
        <title>A genomic perspective to assessing quality of mass-reared SIT flies used in Mediterranean fruit fly (Ceratitis capitata) eradication in California.</title>
        <authorList>
            <person name="Calla B."/>
            <person name="Hall B."/>
            <person name="Hou S."/>
            <person name="Geib S.M."/>
        </authorList>
    </citation>
    <scope>NUCLEOTIDE SEQUENCE</scope>
</reference>
<sequence>MYIYVHTCNYLQGIFLFLRVSSYNRIWPQKPTQFLIVTRNSLIAEMHNNRVQPTVVLRTSKQTETERPHNRQRHSNSGESTKRNEAADFFGAGAGDCDGDGDGDDHDDDDETNEININEDKTKTTYCRHFVNLLVQ</sequence>